<dbReference type="EMBL" id="CP157947">
    <property type="protein sequence ID" value="XBS68529.1"/>
    <property type="molecule type" value="Genomic_DNA"/>
</dbReference>
<evidence type="ECO:0000259" key="1">
    <source>
        <dbReference type="Pfam" id="PF00534"/>
    </source>
</evidence>
<reference evidence="2" key="1">
    <citation type="submission" date="2024-06" db="EMBL/GenBank/DDBJ databases">
        <authorList>
            <person name="Coelho C."/>
            <person name="Bento M."/>
            <person name="Garcia E."/>
            <person name="Camelo A."/>
            <person name="Brandao I."/>
            <person name="Espirito Santo C."/>
            <person name="Trovao J."/>
            <person name="Verissimo A."/>
            <person name="Costa J."/>
            <person name="Tiago I."/>
        </authorList>
    </citation>
    <scope>NUCLEOTIDE SEQUENCE</scope>
    <source>
        <strain evidence="2">KWT182</strain>
    </source>
</reference>
<name>A0AAU7Q5X4_9GAMM</name>
<dbReference type="AlphaFoldDB" id="A0AAU7Q5X4"/>
<sequence>MKKIAIVSSCAESCGNAYFTQVLIDSMSAEGYEVECPGLNLFLTQSSNRLARKKADRHIEEICTSLKDFDGVNIQFEAGLYGTLPSDITKRLKKLVNANPNISVTLHSPRLISDSATEREAIKLMLKLRLFKAIKLYFESLRYNISIHLNQKVVRFLIQKKVNIIVHTERAKEQIELLYGYGNVSVHPLKIVDTNIATNCNLITSIKKEYRFNNEDKIVGIFGFINEYKGHTLAIRALSHLPKNYKLMFFGRQHPQTIKNNELVNYYISNLQKVITKEKLEDRVFFMGEYDNEDFVNLASSVDFVWLPYVENGQDGSGIASIVFDVSKKSTLLFVLCF</sequence>
<accession>A0AAU7Q5X4</accession>
<proteinExistence type="predicted"/>
<dbReference type="GO" id="GO:0016757">
    <property type="term" value="F:glycosyltransferase activity"/>
    <property type="evidence" value="ECO:0007669"/>
    <property type="project" value="UniProtKB-KW"/>
</dbReference>
<keyword evidence="2" id="KW-0808">Transferase</keyword>
<evidence type="ECO:0000313" key="2">
    <source>
        <dbReference type="EMBL" id="XBS68529.1"/>
    </source>
</evidence>
<gene>
    <name evidence="2" type="ORF">ABK905_17770</name>
</gene>
<dbReference type="Gene3D" id="3.40.50.2000">
    <property type="entry name" value="Glycogen Phosphorylase B"/>
    <property type="match status" value="1"/>
</dbReference>
<feature type="domain" description="Glycosyl transferase family 1" evidence="1">
    <location>
        <begin position="205"/>
        <end position="308"/>
    </location>
</feature>
<organism evidence="2">
    <name type="scientific">Acerihabitans sp. KWT182</name>
    <dbReference type="NCBI Taxonomy" id="3157919"/>
    <lineage>
        <taxon>Bacteria</taxon>
        <taxon>Pseudomonadati</taxon>
        <taxon>Pseudomonadota</taxon>
        <taxon>Gammaproteobacteria</taxon>
        <taxon>Enterobacterales</taxon>
        <taxon>Pectobacteriaceae</taxon>
        <taxon>Acerihabitans</taxon>
    </lineage>
</organism>
<dbReference type="SUPFAM" id="SSF53756">
    <property type="entry name" value="UDP-Glycosyltransferase/glycogen phosphorylase"/>
    <property type="match status" value="1"/>
</dbReference>
<dbReference type="InterPro" id="IPR001296">
    <property type="entry name" value="Glyco_trans_1"/>
</dbReference>
<protein>
    <submittedName>
        <fullName evidence="2">Glycosyltransferase</fullName>
        <ecNumber evidence="2">2.4.-.-</ecNumber>
    </submittedName>
</protein>
<keyword evidence="2" id="KW-0328">Glycosyltransferase</keyword>
<dbReference type="Pfam" id="PF00534">
    <property type="entry name" value="Glycos_transf_1"/>
    <property type="match status" value="1"/>
</dbReference>
<dbReference type="EC" id="2.4.-.-" evidence="2"/>